<dbReference type="EMBL" id="PP848464">
    <property type="protein sequence ID" value="XBQ68747.1"/>
    <property type="molecule type" value="Genomic_DNA"/>
</dbReference>
<evidence type="ECO:0000313" key="1">
    <source>
        <dbReference type="EMBL" id="XBQ68747.1"/>
    </source>
</evidence>
<name>A0AAU7N460_9VIRU</name>
<protein>
    <submittedName>
        <fullName evidence="1">Uncharacterized protein</fullName>
    </submittedName>
</protein>
<gene>
    <name evidence="1" type="ORF">ZGOWGMRN_CDS_0010</name>
</gene>
<sequence>MKALEYLDSLLKEQNCANACRTGDCDKPEYADCACCNE</sequence>
<accession>A0AAU7N460</accession>
<proteinExistence type="predicted"/>
<reference evidence="1" key="1">
    <citation type="submission" date="2024-05" db="EMBL/GenBank/DDBJ databases">
        <title>The simplest Porifera holobiont: glass sponge Aphrocallistes beatrix thrives with only two symbionts.</title>
        <authorList>
            <person name="N Garritano A."/>
            <person name="A Allen M."/>
            <person name="Thomas T."/>
        </authorList>
    </citation>
    <scope>NUCLEOTIDE SEQUENCE</scope>
    <source>
        <strain evidence="1">AB1</strain>
    </source>
</reference>
<organism evidence="1">
    <name type="scientific">Nitrosopumivirus cobalaminus</name>
    <dbReference type="NCBI Taxonomy" id="3158414"/>
    <lineage>
        <taxon>Viruses</taxon>
    </lineage>
</organism>